<sequence>MREVMIHGYAWSHFTAADFTILIINSLVYLIIGVLIYLKCEKVAMTKGLIGNY</sequence>
<comment type="caution">
    <text evidence="2">The sequence shown here is derived from an EMBL/GenBank/DDBJ whole genome shotgun (WGS) entry which is preliminary data.</text>
</comment>
<name>A0ABU0DU36_9BACI</name>
<organism evidence="2 3">
    <name type="scientific">Alkalibacillus filiformis</name>
    <dbReference type="NCBI Taxonomy" id="200990"/>
    <lineage>
        <taxon>Bacteria</taxon>
        <taxon>Bacillati</taxon>
        <taxon>Bacillota</taxon>
        <taxon>Bacilli</taxon>
        <taxon>Bacillales</taxon>
        <taxon>Bacillaceae</taxon>
        <taxon>Alkalibacillus</taxon>
    </lineage>
</organism>
<protein>
    <submittedName>
        <fullName evidence="2">Uncharacterized protein</fullName>
    </submittedName>
</protein>
<dbReference type="EMBL" id="JAUSUP010000004">
    <property type="protein sequence ID" value="MDQ0351974.1"/>
    <property type="molecule type" value="Genomic_DNA"/>
</dbReference>
<dbReference type="RefSeq" id="WP_307068138.1">
    <property type="nucleotide sequence ID" value="NZ_JAUSUP010000004.1"/>
</dbReference>
<keyword evidence="1" id="KW-0812">Transmembrane</keyword>
<evidence type="ECO:0000313" key="2">
    <source>
        <dbReference type="EMBL" id="MDQ0351974.1"/>
    </source>
</evidence>
<keyword evidence="1" id="KW-1133">Transmembrane helix</keyword>
<evidence type="ECO:0000256" key="1">
    <source>
        <dbReference type="SAM" id="Phobius"/>
    </source>
</evidence>
<feature type="transmembrane region" description="Helical" evidence="1">
    <location>
        <begin position="20"/>
        <end position="38"/>
    </location>
</feature>
<dbReference type="Proteomes" id="UP001236723">
    <property type="component" value="Unassembled WGS sequence"/>
</dbReference>
<proteinExistence type="predicted"/>
<accession>A0ABU0DU36</accession>
<keyword evidence="1" id="KW-0472">Membrane</keyword>
<evidence type="ECO:0000313" key="3">
    <source>
        <dbReference type="Proteomes" id="UP001236723"/>
    </source>
</evidence>
<reference evidence="2 3" key="1">
    <citation type="submission" date="2023-07" db="EMBL/GenBank/DDBJ databases">
        <title>Genomic Encyclopedia of Type Strains, Phase IV (KMG-IV): sequencing the most valuable type-strain genomes for metagenomic binning, comparative biology and taxonomic classification.</title>
        <authorList>
            <person name="Goeker M."/>
        </authorList>
    </citation>
    <scope>NUCLEOTIDE SEQUENCE [LARGE SCALE GENOMIC DNA]</scope>
    <source>
        <strain evidence="2 3">DSM 15448</strain>
    </source>
</reference>
<keyword evidence="3" id="KW-1185">Reference proteome</keyword>
<gene>
    <name evidence="2" type="ORF">J2R98_001806</name>
</gene>